<keyword evidence="4" id="KW-1185">Reference proteome</keyword>
<dbReference type="InterPro" id="IPR002347">
    <property type="entry name" value="SDR_fam"/>
</dbReference>
<proteinExistence type="inferred from homology"/>
<evidence type="ECO:0000313" key="4">
    <source>
        <dbReference type="Proteomes" id="UP000283077"/>
    </source>
</evidence>
<dbReference type="Proteomes" id="UP000283077">
    <property type="component" value="Unassembled WGS sequence"/>
</dbReference>
<dbReference type="SUPFAM" id="SSF51735">
    <property type="entry name" value="NAD(P)-binding Rossmann-fold domains"/>
    <property type="match status" value="1"/>
</dbReference>
<comment type="similarity">
    <text evidence="1">Belongs to the short-chain dehydrogenases/reductases (SDR) family.</text>
</comment>
<dbReference type="OrthoDB" id="9789398at2"/>
<dbReference type="Pfam" id="PF13561">
    <property type="entry name" value="adh_short_C2"/>
    <property type="match status" value="1"/>
</dbReference>
<keyword evidence="2" id="KW-0560">Oxidoreductase</keyword>
<organism evidence="3 4">
    <name type="scientific">Rheinheimera riviphila</name>
    <dbReference type="NCBI Taxonomy" id="1834037"/>
    <lineage>
        <taxon>Bacteria</taxon>
        <taxon>Pseudomonadati</taxon>
        <taxon>Pseudomonadota</taxon>
        <taxon>Gammaproteobacteria</taxon>
        <taxon>Chromatiales</taxon>
        <taxon>Chromatiaceae</taxon>
        <taxon>Rheinheimera</taxon>
    </lineage>
</organism>
<dbReference type="InterPro" id="IPR036291">
    <property type="entry name" value="NAD(P)-bd_dom_sf"/>
</dbReference>
<comment type="caution">
    <text evidence="3">The sequence shown here is derived from an EMBL/GenBank/DDBJ whole genome shotgun (WGS) entry which is preliminary data.</text>
</comment>
<dbReference type="FunFam" id="3.40.50.720:FF:000084">
    <property type="entry name" value="Short-chain dehydrogenase reductase"/>
    <property type="match status" value="1"/>
</dbReference>
<evidence type="ECO:0000313" key="3">
    <source>
        <dbReference type="EMBL" id="RVU32045.1"/>
    </source>
</evidence>
<dbReference type="CDD" id="cd05233">
    <property type="entry name" value="SDR_c"/>
    <property type="match status" value="1"/>
</dbReference>
<gene>
    <name evidence="3" type="ORF">EOE67_18890</name>
</gene>
<dbReference type="GO" id="GO:0016491">
    <property type="term" value="F:oxidoreductase activity"/>
    <property type="evidence" value="ECO:0007669"/>
    <property type="project" value="UniProtKB-KW"/>
</dbReference>
<name>A0A437QC74_9GAMM</name>
<dbReference type="PROSITE" id="PS00061">
    <property type="entry name" value="ADH_SHORT"/>
    <property type="match status" value="1"/>
</dbReference>
<dbReference type="Gene3D" id="3.40.50.720">
    <property type="entry name" value="NAD(P)-binding Rossmann-like Domain"/>
    <property type="match status" value="1"/>
</dbReference>
<dbReference type="AlphaFoldDB" id="A0A437QC74"/>
<dbReference type="PRINTS" id="PR00080">
    <property type="entry name" value="SDRFAMILY"/>
</dbReference>
<evidence type="ECO:0000256" key="1">
    <source>
        <dbReference type="ARBA" id="ARBA00006484"/>
    </source>
</evidence>
<evidence type="ECO:0000256" key="2">
    <source>
        <dbReference type="ARBA" id="ARBA00023002"/>
    </source>
</evidence>
<reference evidence="3 4" key="1">
    <citation type="submission" date="2019-01" db="EMBL/GenBank/DDBJ databases">
        <authorList>
            <person name="Chen W.-M."/>
        </authorList>
    </citation>
    <scope>NUCLEOTIDE SEQUENCE [LARGE SCALE GENOMIC DNA]</scope>
    <source>
        <strain evidence="3 4">KYPC3</strain>
    </source>
</reference>
<dbReference type="PANTHER" id="PTHR43639">
    <property type="entry name" value="OXIDOREDUCTASE, SHORT-CHAIN DEHYDROGENASE/REDUCTASE FAMILY (AFU_ORTHOLOGUE AFUA_5G02870)"/>
    <property type="match status" value="1"/>
</dbReference>
<dbReference type="EMBL" id="SACS01000030">
    <property type="protein sequence ID" value="RVU32045.1"/>
    <property type="molecule type" value="Genomic_DNA"/>
</dbReference>
<sequence length="259" mass="28620">MQQQLTHKANYPTLRDKVVFISGGGTGIGERMVERFVWQGAKVAFVDIAVDAGNALVERLRQGDGTAPLFMPCDIRDIPALQACIAQTQQQFGNIAVLINNAADDTRHQAEEITVEYWDDRFAVNLRHYFFAAQAVIPQMQQLGGGSIINLGSISWRLKQSCMPAYTTAKAGIEGLTRTLAGRYGEDLIRVNSLIPGWVMTERQLARWLDANTVKEIKSQQAIKQPLLPDDIVDMALFLAADDSRMLTAQSVIVDGGWV</sequence>
<dbReference type="PANTHER" id="PTHR43639:SF1">
    <property type="entry name" value="SHORT-CHAIN DEHYDROGENASE_REDUCTASE FAMILY PROTEIN"/>
    <property type="match status" value="1"/>
</dbReference>
<dbReference type="PRINTS" id="PR00081">
    <property type="entry name" value="GDHRDH"/>
</dbReference>
<dbReference type="RefSeq" id="WP_127700898.1">
    <property type="nucleotide sequence ID" value="NZ_SACS01000030.1"/>
</dbReference>
<accession>A0A437QC74</accession>
<protein>
    <submittedName>
        <fullName evidence="3">SDR family oxidoreductase</fullName>
    </submittedName>
</protein>
<dbReference type="InterPro" id="IPR020904">
    <property type="entry name" value="Sc_DH/Rdtase_CS"/>
</dbReference>